<feature type="region of interest" description="Disordered" evidence="1">
    <location>
        <begin position="27"/>
        <end position="84"/>
    </location>
</feature>
<sequence length="148" mass="15929">MSEGDDERRGGGGDSLVREWIFTSALDGDGDMNEHTDVSETSTLLPTSRGPSSYAAQPWPRQGEDGAGEQRQDQEQQQNSSRRMSSVLGCEGLLRVGLLVVMLAMVGLAVVRALKGKFSPGLVAGGGFMMVMCILVNKRELRGRLISD</sequence>
<gene>
    <name evidence="3" type="ORF">CFAM422_007276</name>
</gene>
<evidence type="ECO:0000313" key="3">
    <source>
        <dbReference type="EMBL" id="KAF3069313.1"/>
    </source>
</evidence>
<dbReference type="AlphaFoldDB" id="A0A9P4XDE8"/>
<name>A0A9P4XDE8_9HYPO</name>
<feature type="compositionally biased region" description="Basic and acidic residues" evidence="1">
    <location>
        <begin position="62"/>
        <end position="74"/>
    </location>
</feature>
<comment type="caution">
    <text evidence="3">The sequence shown here is derived from an EMBL/GenBank/DDBJ whole genome shotgun (WGS) entry which is preliminary data.</text>
</comment>
<feature type="compositionally biased region" description="Polar residues" evidence="1">
    <location>
        <begin position="39"/>
        <end position="55"/>
    </location>
</feature>
<accession>A0A9P4XDE8</accession>
<feature type="transmembrane region" description="Helical" evidence="2">
    <location>
        <begin position="118"/>
        <end position="136"/>
    </location>
</feature>
<dbReference type="EMBL" id="QLNT01000012">
    <property type="protein sequence ID" value="KAF3069313.1"/>
    <property type="molecule type" value="Genomic_DNA"/>
</dbReference>
<evidence type="ECO:0000313" key="4">
    <source>
        <dbReference type="Proteomes" id="UP000801864"/>
    </source>
</evidence>
<protein>
    <submittedName>
        <fullName evidence="3">Uncharacterized protein</fullName>
    </submittedName>
</protein>
<proteinExistence type="predicted"/>
<evidence type="ECO:0000256" key="2">
    <source>
        <dbReference type="SAM" id="Phobius"/>
    </source>
</evidence>
<evidence type="ECO:0000256" key="1">
    <source>
        <dbReference type="SAM" id="MobiDB-lite"/>
    </source>
</evidence>
<organism evidence="3 4">
    <name type="scientific">Trichoderma lentiforme</name>
    <dbReference type="NCBI Taxonomy" id="1567552"/>
    <lineage>
        <taxon>Eukaryota</taxon>
        <taxon>Fungi</taxon>
        <taxon>Dikarya</taxon>
        <taxon>Ascomycota</taxon>
        <taxon>Pezizomycotina</taxon>
        <taxon>Sordariomycetes</taxon>
        <taxon>Hypocreomycetidae</taxon>
        <taxon>Hypocreales</taxon>
        <taxon>Hypocreaceae</taxon>
        <taxon>Trichoderma</taxon>
    </lineage>
</organism>
<keyword evidence="2" id="KW-1133">Transmembrane helix</keyword>
<keyword evidence="2" id="KW-0472">Membrane</keyword>
<keyword evidence="4" id="KW-1185">Reference proteome</keyword>
<reference evidence="3 4" key="1">
    <citation type="submission" date="2018-06" db="EMBL/GenBank/DDBJ databases">
        <title>Genome analysis of cellulolytic fungus Trichoderma lentiforme CFAM-422.</title>
        <authorList>
            <person name="Steindorff A.S."/>
            <person name="Formighieri E.F."/>
            <person name="Midorikawa G.E.O."/>
            <person name="Tamietti M.S."/>
            <person name="Ramos E.Z."/>
            <person name="Silva A.S."/>
            <person name="Bon E.P.S."/>
            <person name="Mendes T.D."/>
            <person name="Damaso M.C.T."/>
            <person name="Favaro L.C.L."/>
        </authorList>
    </citation>
    <scope>NUCLEOTIDE SEQUENCE [LARGE SCALE GENOMIC DNA]</scope>
    <source>
        <strain evidence="3 4">CFAM-422</strain>
    </source>
</reference>
<keyword evidence="2" id="KW-0812">Transmembrane</keyword>
<dbReference type="Proteomes" id="UP000801864">
    <property type="component" value="Unassembled WGS sequence"/>
</dbReference>
<feature type="transmembrane region" description="Helical" evidence="2">
    <location>
        <begin position="92"/>
        <end position="112"/>
    </location>
</feature>